<feature type="compositionally biased region" description="Basic residues" evidence="1">
    <location>
        <begin position="75"/>
        <end position="90"/>
    </location>
</feature>
<dbReference type="EMBL" id="JAIWYP010000001">
    <property type="protein sequence ID" value="KAH3893524.1"/>
    <property type="molecule type" value="Genomic_DNA"/>
</dbReference>
<proteinExistence type="predicted"/>
<feature type="region of interest" description="Disordered" evidence="1">
    <location>
        <begin position="25"/>
        <end position="54"/>
    </location>
</feature>
<evidence type="ECO:0000313" key="2">
    <source>
        <dbReference type="EMBL" id="KAH3893524.1"/>
    </source>
</evidence>
<organism evidence="2 3">
    <name type="scientific">Dreissena polymorpha</name>
    <name type="common">Zebra mussel</name>
    <name type="synonym">Mytilus polymorpha</name>
    <dbReference type="NCBI Taxonomy" id="45954"/>
    <lineage>
        <taxon>Eukaryota</taxon>
        <taxon>Metazoa</taxon>
        <taxon>Spiralia</taxon>
        <taxon>Lophotrochozoa</taxon>
        <taxon>Mollusca</taxon>
        <taxon>Bivalvia</taxon>
        <taxon>Autobranchia</taxon>
        <taxon>Heteroconchia</taxon>
        <taxon>Euheterodonta</taxon>
        <taxon>Imparidentia</taxon>
        <taxon>Neoheterodontei</taxon>
        <taxon>Myida</taxon>
        <taxon>Dreissenoidea</taxon>
        <taxon>Dreissenidae</taxon>
        <taxon>Dreissena</taxon>
    </lineage>
</organism>
<feature type="region of interest" description="Disordered" evidence="1">
    <location>
        <begin position="70"/>
        <end position="146"/>
    </location>
</feature>
<evidence type="ECO:0000256" key="1">
    <source>
        <dbReference type="SAM" id="MobiDB-lite"/>
    </source>
</evidence>
<evidence type="ECO:0000313" key="3">
    <source>
        <dbReference type="Proteomes" id="UP000828390"/>
    </source>
</evidence>
<feature type="compositionally biased region" description="Basic and acidic residues" evidence="1">
    <location>
        <begin position="91"/>
        <end position="107"/>
    </location>
</feature>
<feature type="compositionally biased region" description="Basic and acidic residues" evidence="1">
    <location>
        <begin position="123"/>
        <end position="132"/>
    </location>
</feature>
<feature type="compositionally biased region" description="Basic residues" evidence="1">
    <location>
        <begin position="108"/>
        <end position="117"/>
    </location>
</feature>
<protein>
    <submittedName>
        <fullName evidence="2">Uncharacterized protein</fullName>
    </submittedName>
</protein>
<reference evidence="2" key="1">
    <citation type="journal article" date="2019" name="bioRxiv">
        <title>The Genome of the Zebra Mussel, Dreissena polymorpha: A Resource for Invasive Species Research.</title>
        <authorList>
            <person name="McCartney M.A."/>
            <person name="Auch B."/>
            <person name="Kono T."/>
            <person name="Mallez S."/>
            <person name="Zhang Y."/>
            <person name="Obille A."/>
            <person name="Becker A."/>
            <person name="Abrahante J.E."/>
            <person name="Garbe J."/>
            <person name="Badalamenti J.P."/>
            <person name="Herman A."/>
            <person name="Mangelson H."/>
            <person name="Liachko I."/>
            <person name="Sullivan S."/>
            <person name="Sone E.D."/>
            <person name="Koren S."/>
            <person name="Silverstein K.A.T."/>
            <person name="Beckman K.B."/>
            <person name="Gohl D.M."/>
        </authorList>
    </citation>
    <scope>NUCLEOTIDE SEQUENCE</scope>
    <source>
        <strain evidence="2">Duluth1</strain>
        <tissue evidence="2">Whole animal</tissue>
    </source>
</reference>
<reference evidence="2" key="2">
    <citation type="submission" date="2020-11" db="EMBL/GenBank/DDBJ databases">
        <authorList>
            <person name="McCartney M.A."/>
            <person name="Auch B."/>
            <person name="Kono T."/>
            <person name="Mallez S."/>
            <person name="Becker A."/>
            <person name="Gohl D.M."/>
            <person name="Silverstein K.A.T."/>
            <person name="Koren S."/>
            <person name="Bechman K.B."/>
            <person name="Herman A."/>
            <person name="Abrahante J.E."/>
            <person name="Garbe J."/>
        </authorList>
    </citation>
    <scope>NUCLEOTIDE SEQUENCE</scope>
    <source>
        <strain evidence="2">Duluth1</strain>
        <tissue evidence="2">Whole animal</tissue>
    </source>
</reference>
<accession>A0A9D4NHB2</accession>
<dbReference type="AlphaFoldDB" id="A0A9D4NHB2"/>
<keyword evidence="3" id="KW-1185">Reference proteome</keyword>
<sequence>MALAIRWSDVDHMAAAIVWSLPGDQSGHRAPVTGQRSLTGLDTGHSMTGPDTGHRVLPCEVTGDIMTGLFTGHRVLPKRKREKKKKKQRRNEKEKDRGEERIKDITIRRKKEKRHHAPVINQHSDRSFEDQSSHPSFYDRSGHHSASDRFGHRSAYDLSVYQLMTGPVTDNSGWPGHITGHATPSLREGKGCTGVTICFTGLQHPARR</sequence>
<gene>
    <name evidence="2" type="ORF">DPMN_017671</name>
</gene>
<dbReference type="Proteomes" id="UP000828390">
    <property type="component" value="Unassembled WGS sequence"/>
</dbReference>
<name>A0A9D4NHB2_DREPO</name>
<comment type="caution">
    <text evidence="2">The sequence shown here is derived from an EMBL/GenBank/DDBJ whole genome shotgun (WGS) entry which is preliminary data.</text>
</comment>